<reference evidence="1" key="1">
    <citation type="journal article" date="2015" name="Sci. Rep.">
        <title>Tissue- and time-dependent transcription in Ixodes ricinus salivary glands and midguts when blood feeding on the vertebrate host.</title>
        <authorList>
            <person name="Kotsyfakis M."/>
            <person name="Schwarz A."/>
            <person name="Erhart J."/>
            <person name="Ribeiro J.M."/>
        </authorList>
    </citation>
    <scope>NUCLEOTIDE SEQUENCE</scope>
    <source>
        <tissue evidence="1">Salivary gland and midgut</tissue>
    </source>
</reference>
<protein>
    <submittedName>
        <fullName evidence="1">Uncharacterized protein</fullName>
    </submittedName>
</protein>
<dbReference type="InterPro" id="IPR053164">
    <property type="entry name" value="IS1016-like_transposase"/>
</dbReference>
<evidence type="ECO:0000313" key="1">
    <source>
        <dbReference type="EMBL" id="JAB71476.1"/>
    </source>
</evidence>
<organism evidence="1">
    <name type="scientific">Ixodes ricinus</name>
    <name type="common">Common tick</name>
    <name type="synonym">Acarus ricinus</name>
    <dbReference type="NCBI Taxonomy" id="34613"/>
    <lineage>
        <taxon>Eukaryota</taxon>
        <taxon>Metazoa</taxon>
        <taxon>Ecdysozoa</taxon>
        <taxon>Arthropoda</taxon>
        <taxon>Chelicerata</taxon>
        <taxon>Arachnida</taxon>
        <taxon>Acari</taxon>
        <taxon>Parasitiformes</taxon>
        <taxon>Ixodida</taxon>
        <taxon>Ixodoidea</taxon>
        <taxon>Ixodidae</taxon>
        <taxon>Ixodinae</taxon>
        <taxon>Ixodes</taxon>
    </lineage>
</organism>
<dbReference type="PANTHER" id="PTHR47163:SF2">
    <property type="entry name" value="SI:DKEY-17M8.2"/>
    <property type="match status" value="1"/>
</dbReference>
<dbReference type="AlphaFoldDB" id="V5ICW2"/>
<dbReference type="EMBL" id="GANP01012992">
    <property type="protein sequence ID" value="JAB71476.1"/>
    <property type="molecule type" value="mRNA"/>
</dbReference>
<name>V5ICW2_IXORI</name>
<proteinExistence type="evidence at transcript level"/>
<accession>V5ICW2</accession>
<sequence length="194" mass="21661">MGLLLAPGFSCVSRVRSCDDKLQVRDRSADRYTCGCGVWMTRAVYKRKPVKVQCRGHVSVRSGSFFEGSHLTLLQLMKIILRCQNLPCAVIQRETDIASKTITDWASLCREVVVKAVFKHSGMIGGEGVTVELDESMFGRRKYHRGYLRPGLWVFGGVERGSGCCFLVPVETRDAKNPARANSQVGPPWNKNNH</sequence>
<dbReference type="PANTHER" id="PTHR47163">
    <property type="entry name" value="DDE_TNP_IS1595 DOMAIN-CONTAINING PROTEIN"/>
    <property type="match status" value="1"/>
</dbReference>